<sequence>MARIRLEFLSITLPVLLLAFLLAREFDLKNVGDEGKYIQTIEQQLDLPTTCQTSHLTAFETANPSILLSTSPLDPFDAPKFSALNRTAGEQWAFDGTSASGRSGLLLGIYRDASYAFLGPGNFRVSLDVVWDNGTTFSTVDYLARSVVHVCENQVVGIWASAIDEYYVFQATRDSKHARVHIHTKEVTGSFAIHSTTPSRYPNGALVSDKVASTWNAPMLHWGEPIPAGGIEVDLTIQGSAFRWTGLGGHDRWWSGKGWLEILTKWEAVRLTAGPYALSFWQPTSRLNGVSYPSPFLTKHGVNVFSAQRNSVSETDNHILYRSAPAPRDGGSMHDPVGYEIELISPSVGKKWSFTLEYRNQEFAFDLGGGAGGSAYVGRVKGGEDGEEPYEGVFFIEHVDVESLTVPKLYVIVCEWYYQFRAKVLGRWDVSM</sequence>
<gene>
    <name evidence="6" type="ORF">PROQFM164_S01g002434</name>
</gene>
<protein>
    <submittedName>
        <fullName evidence="6">Genomic scaffold, ProqFM164S01</fullName>
    </submittedName>
</protein>
<evidence type="ECO:0000259" key="4">
    <source>
        <dbReference type="Pfam" id="PF22903"/>
    </source>
</evidence>
<feature type="signal peptide" evidence="3">
    <location>
        <begin position="1"/>
        <end position="23"/>
    </location>
</feature>
<evidence type="ECO:0000259" key="5">
    <source>
        <dbReference type="Pfam" id="PF24137"/>
    </source>
</evidence>
<keyword evidence="7" id="KW-1185">Reference proteome</keyword>
<feature type="domain" description="Diels-Alderase N-terminal" evidence="5">
    <location>
        <begin position="79"/>
        <end position="254"/>
    </location>
</feature>
<dbReference type="Proteomes" id="UP000030686">
    <property type="component" value="Unassembled WGS sequence"/>
</dbReference>
<evidence type="ECO:0000256" key="2">
    <source>
        <dbReference type="ARBA" id="ARBA00046325"/>
    </source>
</evidence>
<keyword evidence="3" id="KW-0732">Signal</keyword>
<dbReference type="InterPro" id="IPR054499">
    <property type="entry name" value="DA_C"/>
</dbReference>
<proteinExistence type="inferred from homology"/>
<accession>W6PWI9</accession>
<dbReference type="Pfam" id="PF24137">
    <property type="entry name" value="DA_N"/>
    <property type="match status" value="1"/>
</dbReference>
<evidence type="ECO:0000256" key="3">
    <source>
        <dbReference type="SAM" id="SignalP"/>
    </source>
</evidence>
<evidence type="ECO:0000256" key="1">
    <source>
        <dbReference type="ARBA" id="ARBA00023235"/>
    </source>
</evidence>
<dbReference type="EMBL" id="HG792015">
    <property type="protein sequence ID" value="CDM28623.1"/>
    <property type="molecule type" value="Genomic_DNA"/>
</dbReference>
<feature type="chain" id="PRO_5004881119" evidence="3">
    <location>
        <begin position="24"/>
        <end position="432"/>
    </location>
</feature>
<comment type="similarity">
    <text evidence="2">Belongs to the Diels-Alderase family.</text>
</comment>
<organism evidence="6 7">
    <name type="scientific">Penicillium roqueforti (strain FM164)</name>
    <dbReference type="NCBI Taxonomy" id="1365484"/>
    <lineage>
        <taxon>Eukaryota</taxon>
        <taxon>Fungi</taxon>
        <taxon>Dikarya</taxon>
        <taxon>Ascomycota</taxon>
        <taxon>Pezizomycotina</taxon>
        <taxon>Eurotiomycetes</taxon>
        <taxon>Eurotiomycetidae</taxon>
        <taxon>Eurotiales</taxon>
        <taxon>Aspergillaceae</taxon>
        <taxon>Penicillium</taxon>
    </lineage>
</organism>
<evidence type="ECO:0000313" key="6">
    <source>
        <dbReference type="EMBL" id="CDM28623.1"/>
    </source>
</evidence>
<evidence type="ECO:0000313" key="7">
    <source>
        <dbReference type="Proteomes" id="UP000030686"/>
    </source>
</evidence>
<dbReference type="SUPFAM" id="SSF159245">
    <property type="entry name" value="AttH-like"/>
    <property type="match status" value="1"/>
</dbReference>
<dbReference type="AlphaFoldDB" id="W6PWI9"/>
<reference evidence="6" key="1">
    <citation type="journal article" date="2014" name="Nat. Commun.">
        <title>Multiple recent horizontal transfers of a large genomic region in cheese making fungi.</title>
        <authorList>
            <person name="Cheeseman K."/>
            <person name="Ropars J."/>
            <person name="Renault P."/>
            <person name="Dupont J."/>
            <person name="Gouzy J."/>
            <person name="Branca A."/>
            <person name="Abraham A.L."/>
            <person name="Ceppi M."/>
            <person name="Conseiller E."/>
            <person name="Debuchy R."/>
            <person name="Malagnac F."/>
            <person name="Goarin A."/>
            <person name="Silar P."/>
            <person name="Lacoste S."/>
            <person name="Sallet E."/>
            <person name="Bensimon A."/>
            <person name="Giraud T."/>
            <person name="Brygoo Y."/>
        </authorList>
    </citation>
    <scope>NUCLEOTIDE SEQUENCE [LARGE SCALE GENOMIC DNA]</scope>
    <source>
        <strain evidence="6">FM164</strain>
    </source>
</reference>
<feature type="domain" description="Diels-Alderase C-terminal" evidence="4">
    <location>
        <begin position="258"/>
        <end position="399"/>
    </location>
</feature>
<dbReference type="InterPro" id="IPR056402">
    <property type="entry name" value="DA_N"/>
</dbReference>
<name>W6PWI9_PENRF</name>
<dbReference type="STRING" id="1365484.W6PWI9"/>
<dbReference type="GO" id="GO:0016853">
    <property type="term" value="F:isomerase activity"/>
    <property type="evidence" value="ECO:0007669"/>
    <property type="project" value="UniProtKB-KW"/>
</dbReference>
<dbReference type="Pfam" id="PF22903">
    <property type="entry name" value="DA_C"/>
    <property type="match status" value="1"/>
</dbReference>
<dbReference type="OrthoDB" id="5344254at2759"/>
<dbReference type="OMA" id="GGHERFW"/>
<keyword evidence="1" id="KW-0413">Isomerase</keyword>